<dbReference type="AlphaFoldDB" id="A0A7R9XWF5"/>
<protein>
    <submittedName>
        <fullName evidence="2">Uncharacterized protein</fullName>
    </submittedName>
</protein>
<feature type="region of interest" description="Disordered" evidence="1">
    <location>
        <begin position="138"/>
        <end position="158"/>
    </location>
</feature>
<evidence type="ECO:0000313" key="2">
    <source>
        <dbReference type="EMBL" id="CAD8230467.1"/>
    </source>
</evidence>
<feature type="region of interest" description="Disordered" evidence="1">
    <location>
        <begin position="16"/>
        <end position="73"/>
    </location>
</feature>
<gene>
    <name evidence="2" type="ORF">MPUS1402_LOCUS2304</name>
</gene>
<evidence type="ECO:0000256" key="1">
    <source>
        <dbReference type="SAM" id="MobiDB-lite"/>
    </source>
</evidence>
<dbReference type="EMBL" id="HBDY01003052">
    <property type="protein sequence ID" value="CAD8230467.1"/>
    <property type="molecule type" value="Transcribed_RNA"/>
</dbReference>
<name>A0A7R9XWF5_MICPS</name>
<reference evidence="2" key="1">
    <citation type="submission" date="2021-01" db="EMBL/GenBank/DDBJ databases">
        <authorList>
            <person name="Corre E."/>
            <person name="Pelletier E."/>
            <person name="Niang G."/>
            <person name="Scheremetjew M."/>
            <person name="Finn R."/>
            <person name="Kale V."/>
            <person name="Holt S."/>
            <person name="Cochrane G."/>
            <person name="Meng A."/>
            <person name="Brown T."/>
            <person name="Cohen L."/>
        </authorList>
    </citation>
    <scope>NUCLEOTIDE SEQUENCE</scope>
    <source>
        <strain evidence="2">RCC1614</strain>
    </source>
</reference>
<feature type="compositionally biased region" description="Basic and acidic residues" evidence="1">
    <location>
        <begin position="140"/>
        <end position="152"/>
    </location>
</feature>
<sequence>MTSCVAARFATCANAARARPTSSSRRRRVTATARAANGDATSTAVEFAGEREGKAEEVESADARVGKSHRRSGSGPSFFGNAFLGVALGVAGFGRGVPSATATMESVSHASVTAAATSDSGSIQAGQSGKYSATLMPKATKSDGQRRAHPDHIGLMPNPHMEEMVCKKWFVGTINAIG</sequence>
<accession>A0A7R9XWF5</accession>
<proteinExistence type="predicted"/>
<organism evidence="2">
    <name type="scientific">Micromonas pusilla</name>
    <name type="common">Picoplanktonic green alga</name>
    <name type="synonym">Chromulina pusilla</name>
    <dbReference type="NCBI Taxonomy" id="38833"/>
    <lineage>
        <taxon>Eukaryota</taxon>
        <taxon>Viridiplantae</taxon>
        <taxon>Chlorophyta</taxon>
        <taxon>Mamiellophyceae</taxon>
        <taxon>Mamiellales</taxon>
        <taxon>Mamiellaceae</taxon>
        <taxon>Micromonas</taxon>
    </lineage>
</organism>
<feature type="compositionally biased region" description="Basic and acidic residues" evidence="1">
    <location>
        <begin position="48"/>
        <end position="65"/>
    </location>
</feature>